<name>A0ABQ3E5R3_9ACTN</name>
<evidence type="ECO:0000313" key="2">
    <source>
        <dbReference type="EMBL" id="GHB25933.1"/>
    </source>
</evidence>
<protein>
    <submittedName>
        <fullName evidence="2">Uncharacterized protein</fullName>
    </submittedName>
</protein>
<dbReference type="Proteomes" id="UP000599437">
    <property type="component" value="Unassembled WGS sequence"/>
</dbReference>
<comment type="caution">
    <text evidence="2">The sequence shown here is derived from an EMBL/GenBank/DDBJ whole genome shotgun (WGS) entry which is preliminary data.</text>
</comment>
<dbReference type="EMBL" id="BMVO01000027">
    <property type="protein sequence ID" value="GHB25933.1"/>
    <property type="molecule type" value="Genomic_DNA"/>
</dbReference>
<accession>A0ABQ3E5R3</accession>
<organism evidence="2 3">
    <name type="scientific">Streptomyces chryseus</name>
    <dbReference type="NCBI Taxonomy" id="68186"/>
    <lineage>
        <taxon>Bacteria</taxon>
        <taxon>Bacillati</taxon>
        <taxon>Actinomycetota</taxon>
        <taxon>Actinomycetes</taxon>
        <taxon>Kitasatosporales</taxon>
        <taxon>Streptomycetaceae</taxon>
        <taxon>Streptomyces</taxon>
    </lineage>
</organism>
<feature type="region of interest" description="Disordered" evidence="1">
    <location>
        <begin position="77"/>
        <end position="102"/>
    </location>
</feature>
<gene>
    <name evidence="2" type="ORF">GCM10010346_56900</name>
</gene>
<sequence length="102" mass="10460">MRAQTPTTLADEPGCGPPARYAIAAAPARTSEVAAPSGPSWMVNTSAAWLASVLGAYITAPHLPGCFVAAAWPPLGTTAPTSPRHVPPLEHRSDTARHPKAG</sequence>
<proteinExistence type="predicted"/>
<evidence type="ECO:0000256" key="1">
    <source>
        <dbReference type="SAM" id="MobiDB-lite"/>
    </source>
</evidence>
<keyword evidence="3" id="KW-1185">Reference proteome</keyword>
<evidence type="ECO:0000313" key="3">
    <source>
        <dbReference type="Proteomes" id="UP000599437"/>
    </source>
</evidence>
<reference evidence="3" key="1">
    <citation type="journal article" date="2019" name="Int. J. Syst. Evol. Microbiol.">
        <title>The Global Catalogue of Microorganisms (GCM) 10K type strain sequencing project: providing services to taxonomists for standard genome sequencing and annotation.</title>
        <authorList>
            <consortium name="The Broad Institute Genomics Platform"/>
            <consortium name="The Broad Institute Genome Sequencing Center for Infectious Disease"/>
            <person name="Wu L."/>
            <person name="Ma J."/>
        </authorList>
    </citation>
    <scope>NUCLEOTIDE SEQUENCE [LARGE SCALE GENOMIC DNA]</scope>
    <source>
        <strain evidence="3">JCM 4737</strain>
    </source>
</reference>
<feature type="compositionally biased region" description="Basic and acidic residues" evidence="1">
    <location>
        <begin position="87"/>
        <end position="102"/>
    </location>
</feature>